<feature type="compositionally biased region" description="Basic and acidic residues" evidence="1">
    <location>
        <begin position="1248"/>
        <end position="1257"/>
    </location>
</feature>
<evidence type="ECO:0000313" key="2">
    <source>
        <dbReference type="EMBL" id="WGE10761.1"/>
    </source>
</evidence>
<protein>
    <submittedName>
        <fullName evidence="2">Uncharacterized protein</fullName>
    </submittedName>
</protein>
<dbReference type="Gene3D" id="2.160.20.160">
    <property type="match status" value="1"/>
</dbReference>
<feature type="region of interest" description="Disordered" evidence="1">
    <location>
        <begin position="600"/>
        <end position="625"/>
    </location>
</feature>
<feature type="region of interest" description="Disordered" evidence="1">
    <location>
        <begin position="1946"/>
        <end position="1966"/>
    </location>
</feature>
<feature type="compositionally biased region" description="Basic and acidic residues" evidence="1">
    <location>
        <begin position="765"/>
        <end position="784"/>
    </location>
</feature>
<reference evidence="2" key="1">
    <citation type="submission" date="2023-04" db="EMBL/GenBank/DDBJ databases">
        <title>Molecular characterization of the Integrative and Conjugative elements harboring multidrug-resistance gene from Glaesserella (Haemophilus) parasuis.</title>
        <authorList>
            <person name="Che Y."/>
            <person name="Zhou L."/>
        </authorList>
    </citation>
    <scope>NUCLEOTIDE SEQUENCE</scope>
    <source>
        <strain evidence="2">Z44</strain>
    </source>
</reference>
<feature type="region of interest" description="Disordered" evidence="1">
    <location>
        <begin position="730"/>
        <end position="814"/>
    </location>
</feature>
<feature type="compositionally biased region" description="Low complexity" evidence="1">
    <location>
        <begin position="1298"/>
        <end position="1309"/>
    </location>
</feature>
<feature type="region of interest" description="Disordered" evidence="1">
    <location>
        <begin position="462"/>
        <end position="496"/>
    </location>
</feature>
<feature type="compositionally biased region" description="Basic and acidic residues" evidence="1">
    <location>
        <begin position="480"/>
        <end position="489"/>
    </location>
</feature>
<name>A0AAJ6AIA4_GLAPU</name>
<accession>A0AAJ6AIA4</accession>
<feature type="compositionally biased region" description="Polar residues" evidence="1">
    <location>
        <begin position="2061"/>
        <end position="2073"/>
    </location>
</feature>
<feature type="compositionally biased region" description="Polar residues" evidence="1">
    <location>
        <begin position="750"/>
        <end position="764"/>
    </location>
</feature>
<dbReference type="Proteomes" id="UP001222296">
    <property type="component" value="Chromosome"/>
</dbReference>
<feature type="compositionally biased region" description="Low complexity" evidence="1">
    <location>
        <begin position="1734"/>
        <end position="1753"/>
    </location>
</feature>
<evidence type="ECO:0000256" key="1">
    <source>
        <dbReference type="SAM" id="MobiDB-lite"/>
    </source>
</evidence>
<feature type="compositionally biased region" description="Gly residues" evidence="1">
    <location>
        <begin position="1215"/>
        <end position="1225"/>
    </location>
</feature>
<feature type="region of interest" description="Disordered" evidence="1">
    <location>
        <begin position="1116"/>
        <end position="1333"/>
    </location>
</feature>
<feature type="region of interest" description="Disordered" evidence="1">
    <location>
        <begin position="1351"/>
        <end position="1414"/>
    </location>
</feature>
<sequence>MKIEFPATTGANPIVEGDKVTINYTPELENGTAGTPTTLTYTYTGGKWVQDEKDSLKLTPTTENGKVSVTILKDKVADNTEVKAQTTDVSGKTSAESDTTKVVAPFDEKSAQPTITVKAVDVVSNGEAANNEPEKAIVTVDTTKNGQKAPKGSLVKVYKEGELNTPIGEGVIDENGKAVITITEKAKDPNSTAPQDIKSEDKLVATVQEVGTDGTPTKAPSVPSEAVKVGTPAVGKHSNNDVENSGGHEGDNTPPTTAPTLTAEQTGNKRGAVTVALPSDAQVGDRVVLEFTPENSEEKVIVTLTKGSDNNWTSNNTNVVANPTGNSAEIPANQVKDNSPVKVKIVDLAGNETAGQDVTTAFDEVTPLRDVSLTKAIDTDTVSNATPEKFTITGKAEKDAVVKAYVMYNNEKVEIGSTTVASENGEFTFDTNNIRDGQLKEKLKDFNFSTNSPATAITLEATSTGKAPSAPQTVNATAARKGEKDDHTETTAPENPTITPYVEGFGGAKVVLPTPAQGEALEVEITLTPKGENGASEQAKKVKLAHNGSQWVVEGDNANLITLKQVDGKTVAIVTGDKAPFGGTLSATTTDFAGNKPEQAATQELNKGPTDQTAKDTHSPERTDVPTITAGRTEAVSGVDNDQPNAGDIVAKPGGDNDRMVVKYVDENGQAKEISVKKDLEQGKWVLDTTQPAEQDKKPAEGDYIIKDDGTVIVKGQKVKDGSEAEAVGYKTVGDQQKASSEPYVDNKDSSGNTLEENQIPTDENGQKRTRTDLAKIITHKDDETPTETDAPTVTKGQSGTLEQGSAKIKPGPDNTEVVVKFQGYAKTVTETTPTTSATGADGQAGATQQTTTKVITSTPVTGATTGDAAQTQTPQNENAVLIAKKENGEWKLYTTTEQEYDTKATGADGKEHNAPKNLMPAPEDVATIDKTSGEITLKPQAVQNSTSVSATGFNAMKQPAEGQAGNTVQVDNDLTEQEIKDKTVYSPEITQTNKGDVVVKPGQDNKEMTVTYTDKNGQTQTIKLEKVPASQGETGTAAYPQDATKWIVKKEGTTITGTDGTTTGDTVGTTTENGETISLPNGVTVDTTTGAVTIPKDATQIGKTVKADAKDDQNNTITTGDYTVQEDMTPDRADPITTGNDGDKATFTPGDDTKEMEFFKKPTNGTTSEDKPNGESIGKVVKKENGQWEWQGNGTNTGDAPQVDPATGKVTFPSGGGSLVGDGNGIVAVATDGKNNKSTPTEPVVPPKKDSLEHAAETPTVKPITEGEQQGGMEVTPGGDNNTLTVRYEKEVKPEEGATGTSDGTSGTEGEKNYETITAVKDPNTNKWSFSGDVPSEIAEIDEDTGKITLKPEAVKDGTGIKVEATDSSGNTIVKENDESTKAPSNPDVVDPNNQPKPPTVEPEPETPAQPQLIDDTTTITPADETPTTFKNTGIGQVQINPGAGVDFISFTVTTKDGGEQNIAFIKDDNGWEKYVMQLGDGNGNDIVDGDEKVIYDNVQTIGNGALTVSNITSDSITNILVGKAGDEFLQPFARPTANREDWAVKGGVTEDKVHSFRVKQDPKVAVPERMDVLSDGDKLVAPIIQPEIVDGKYQIKVTADPTQIYSMGFDIATSEEYSTFYILKNGDGWTPLPGTHGYNFGKYFYADPNDSKVFYIRDVSESDKLGINRDVNGYARGDAQAHNLIDDIVYGVKNEVNDYDMDKWYAVGEKAWDSNNKIRLTDITITDAAREGSSSTTPPSTGGDSGTNSGTQTGGGTSQPQQPPAPPKPVIGDPTAVKDESKTGGVKVKPGENTDAFRVDYQRPDGTNRTIWFKKNNQTWELDNTKNNQANDVQVSTNGSSGLISLNTSNGEVIFAPHAVKDKTTVTITALEGDIARKQKGIEADAEPQPTKPTAQIDSANRGGAIVKVGENTSKFKVTYTDEKTGKQKTLVYEKEGNSWTLKQVDGQPNTKAPDGVQLSSSDGKVTLAPDTVKDKTKVKIESYNNEDFIKQTSDVITTSDVVNYDGVTAGVQNITGRLGYNSWTGIFGIKGNDDVYQDWGNSPSSGLKQLSEGGYGNSRPQSTRQDGNGATYKWGNSNDTVLIHDTLGKQNDQSGKNYLLTLDFQQGNDTLVVGNDLGTKYKRDGKDIIRLNMGEGDDLLMVGTDNEYFEEYRNKKTGEIDIFTKDAKNSSQWSSQNMDQTWERLSDQINHRNQAGGGRIENATINMGRGDDTIIVEGITGQNFGAIMNSTIDLGDGNNRVVIAPNGAYAYKPGHYFNSPMQARGNINSSTILGGRDSDFIKAALIEQGANIQLKDGNDHVVVNRFQSSTLDMGAGDDLVEIKNYSKDDNGQTLPGLGTIVWDTQIGAGTRINLGTGNDTFFQGSKHIDYDVQINGGSGIDLYRVGGGSKATTDKIKGFERVELVDNGAIIGIKYSDLKASGLELPMKVMKGTEVKNGDKVKLDLGNNNADWLASSPVQNLGDQGNTWTKGSTVKEDGRTYDVYIINNDVKHQVWVESGIIVI</sequence>
<feature type="region of interest" description="Disordered" evidence="1">
    <location>
        <begin position="211"/>
        <end position="267"/>
    </location>
</feature>
<feature type="compositionally biased region" description="Basic and acidic residues" evidence="1">
    <location>
        <begin position="1791"/>
        <end position="1804"/>
    </location>
</feature>
<feature type="compositionally biased region" description="Low complexity" evidence="1">
    <location>
        <begin position="253"/>
        <end position="263"/>
    </location>
</feature>
<feature type="compositionally biased region" description="Polar residues" evidence="1">
    <location>
        <begin position="1189"/>
        <end position="1200"/>
    </location>
</feature>
<feature type="compositionally biased region" description="Basic and acidic residues" evidence="1">
    <location>
        <begin position="1288"/>
        <end position="1297"/>
    </location>
</feature>
<feature type="compositionally biased region" description="Polar residues" evidence="1">
    <location>
        <begin position="600"/>
        <end position="612"/>
    </location>
</feature>
<feature type="compositionally biased region" description="Polar residues" evidence="1">
    <location>
        <begin position="462"/>
        <end position="476"/>
    </location>
</feature>
<dbReference type="EMBL" id="CP121769">
    <property type="protein sequence ID" value="WGE10761.1"/>
    <property type="molecule type" value="Genomic_DNA"/>
</dbReference>
<feature type="compositionally biased region" description="Basic and acidic residues" evidence="1">
    <location>
        <begin position="1152"/>
        <end position="1161"/>
    </location>
</feature>
<gene>
    <name evidence="2" type="ORF">QBL01_04025</name>
</gene>
<evidence type="ECO:0000313" key="3">
    <source>
        <dbReference type="Proteomes" id="UP001222296"/>
    </source>
</evidence>
<dbReference type="RefSeq" id="WP_279378634.1">
    <property type="nucleotide sequence ID" value="NZ_CP121769.1"/>
</dbReference>
<feature type="region of interest" description="Disordered" evidence="1">
    <location>
        <begin position="1731"/>
        <end position="1804"/>
    </location>
</feature>
<feature type="region of interest" description="Disordered" evidence="1">
    <location>
        <begin position="2043"/>
        <end position="2073"/>
    </location>
</feature>
<feature type="compositionally biased region" description="Basic and acidic residues" evidence="1">
    <location>
        <begin position="613"/>
        <end position="624"/>
    </location>
</feature>
<organism evidence="2 3">
    <name type="scientific">Glaesserella parasuis</name>
    <name type="common">Haemophilus parasuis</name>
    <dbReference type="NCBI Taxonomy" id="738"/>
    <lineage>
        <taxon>Bacteria</taxon>
        <taxon>Pseudomonadati</taxon>
        <taxon>Pseudomonadota</taxon>
        <taxon>Gammaproteobacteria</taxon>
        <taxon>Pasteurellales</taxon>
        <taxon>Pasteurellaceae</taxon>
        <taxon>Glaesserella</taxon>
    </lineage>
</organism>
<proteinExistence type="predicted"/>
<feature type="region of interest" description="Disordered" evidence="1">
    <location>
        <begin position="833"/>
        <end position="852"/>
    </location>
</feature>
<feature type="compositionally biased region" description="Pro residues" evidence="1">
    <location>
        <begin position="1396"/>
        <end position="1409"/>
    </location>
</feature>